<dbReference type="AlphaFoldDB" id="A0A271K884"/>
<gene>
    <name evidence="2" type="ORF">CIT31_32495</name>
</gene>
<reference evidence="2 3" key="1">
    <citation type="submission" date="2017-08" db="EMBL/GenBank/DDBJ databases">
        <title>Mesorhizobium wenxinae sp. nov., a novel rhizobial species isolated from root nodules of chickpea (Cicer arietinum L.).</title>
        <authorList>
            <person name="Zhang J."/>
        </authorList>
    </citation>
    <scope>NUCLEOTIDE SEQUENCE [LARGE SCALE GENOMIC DNA]</scope>
    <source>
        <strain evidence="3">WYCCWR 10019</strain>
    </source>
</reference>
<protein>
    <submittedName>
        <fullName evidence="2">Uncharacterized protein</fullName>
    </submittedName>
</protein>
<evidence type="ECO:0000313" key="2">
    <source>
        <dbReference type="EMBL" id="PAP91397.1"/>
    </source>
</evidence>
<feature type="region of interest" description="Disordered" evidence="1">
    <location>
        <begin position="1"/>
        <end position="20"/>
    </location>
</feature>
<name>A0A271K884_9HYPH</name>
<organism evidence="2 3">
    <name type="scientific">Mesorhizobium wenxiniae</name>
    <dbReference type="NCBI Taxonomy" id="2014805"/>
    <lineage>
        <taxon>Bacteria</taxon>
        <taxon>Pseudomonadati</taxon>
        <taxon>Pseudomonadota</taxon>
        <taxon>Alphaproteobacteria</taxon>
        <taxon>Hyphomicrobiales</taxon>
        <taxon>Phyllobacteriaceae</taxon>
        <taxon>Mesorhizobium</taxon>
    </lineage>
</organism>
<accession>A0A271K884</accession>
<dbReference type="EMBL" id="NPKH01000041">
    <property type="protein sequence ID" value="PAP91397.1"/>
    <property type="molecule type" value="Genomic_DNA"/>
</dbReference>
<keyword evidence="3" id="KW-1185">Reference proteome</keyword>
<evidence type="ECO:0000256" key="1">
    <source>
        <dbReference type="SAM" id="MobiDB-lite"/>
    </source>
</evidence>
<dbReference type="Proteomes" id="UP000215931">
    <property type="component" value="Unassembled WGS sequence"/>
</dbReference>
<feature type="region of interest" description="Disordered" evidence="1">
    <location>
        <begin position="53"/>
        <end position="74"/>
    </location>
</feature>
<dbReference type="RefSeq" id="WP_095521923.1">
    <property type="nucleotide sequence ID" value="NZ_NPKH01000041.1"/>
</dbReference>
<proteinExistence type="predicted"/>
<comment type="caution">
    <text evidence="2">The sequence shown here is derived from an EMBL/GenBank/DDBJ whole genome shotgun (WGS) entry which is preliminary data.</text>
</comment>
<sequence>MIKLHFTPPQRNPERPADGHLISSPLDMKTMALDATAGADPKYAAGIDHTATDWMKNGLPDETPLSTPTKDEGG</sequence>
<evidence type="ECO:0000313" key="3">
    <source>
        <dbReference type="Proteomes" id="UP000215931"/>
    </source>
</evidence>